<name>A0A367F9H5_9ACTN</name>
<dbReference type="InterPro" id="IPR013830">
    <property type="entry name" value="SGNH_hydro"/>
</dbReference>
<dbReference type="GO" id="GO:0016787">
    <property type="term" value="F:hydrolase activity"/>
    <property type="evidence" value="ECO:0007669"/>
    <property type="project" value="UniProtKB-KW"/>
</dbReference>
<proteinExistence type="predicted"/>
<evidence type="ECO:0000259" key="2">
    <source>
        <dbReference type="Pfam" id="PF13472"/>
    </source>
</evidence>
<dbReference type="AlphaFoldDB" id="A0A367F9H5"/>
<dbReference type="RefSeq" id="WP_114032040.1">
    <property type="nucleotide sequence ID" value="NZ_QOIL01000018.1"/>
</dbReference>
<feature type="chain" id="PRO_5039694656" evidence="1">
    <location>
        <begin position="23"/>
        <end position="287"/>
    </location>
</feature>
<dbReference type="Proteomes" id="UP000253094">
    <property type="component" value="Unassembled WGS sequence"/>
</dbReference>
<evidence type="ECO:0000313" key="3">
    <source>
        <dbReference type="EMBL" id="RCG26911.1"/>
    </source>
</evidence>
<feature type="domain" description="SGNH hydrolase-type esterase" evidence="2">
    <location>
        <begin position="34"/>
        <end position="258"/>
    </location>
</feature>
<dbReference type="Gene3D" id="3.40.50.1110">
    <property type="entry name" value="SGNH hydrolase"/>
    <property type="match status" value="1"/>
</dbReference>
<dbReference type="OrthoDB" id="5561551at2"/>
<keyword evidence="3" id="KW-0378">Hydrolase</keyword>
<evidence type="ECO:0000256" key="1">
    <source>
        <dbReference type="SAM" id="SignalP"/>
    </source>
</evidence>
<dbReference type="Pfam" id="PF13472">
    <property type="entry name" value="Lipase_GDSL_2"/>
    <property type="match status" value="1"/>
</dbReference>
<dbReference type="SUPFAM" id="SSF52266">
    <property type="entry name" value="SGNH hydrolase"/>
    <property type="match status" value="1"/>
</dbReference>
<gene>
    <name evidence="3" type="ORF">DQ384_28490</name>
</gene>
<reference evidence="3 4" key="1">
    <citation type="submission" date="2018-06" db="EMBL/GenBank/DDBJ databases">
        <title>Sphaerisporangium craniellae sp. nov., isolated from a marine sponge in the South China Sea.</title>
        <authorList>
            <person name="Li L."/>
        </authorList>
    </citation>
    <scope>NUCLEOTIDE SEQUENCE [LARGE SCALE GENOMIC DNA]</scope>
    <source>
        <strain evidence="3 4">CCTCC AA 208026</strain>
    </source>
</reference>
<comment type="caution">
    <text evidence="3">The sequence shown here is derived from an EMBL/GenBank/DDBJ whole genome shotgun (WGS) entry which is preliminary data.</text>
</comment>
<keyword evidence="4" id="KW-1185">Reference proteome</keyword>
<keyword evidence="1" id="KW-0732">Signal</keyword>
<accession>A0A367F9H5</accession>
<evidence type="ECO:0000313" key="4">
    <source>
        <dbReference type="Proteomes" id="UP000253094"/>
    </source>
</evidence>
<feature type="signal peptide" evidence="1">
    <location>
        <begin position="1"/>
        <end position="22"/>
    </location>
</feature>
<organism evidence="3 4">
    <name type="scientific">Sphaerisporangium album</name>
    <dbReference type="NCBI Taxonomy" id="509200"/>
    <lineage>
        <taxon>Bacteria</taxon>
        <taxon>Bacillati</taxon>
        <taxon>Actinomycetota</taxon>
        <taxon>Actinomycetes</taxon>
        <taxon>Streptosporangiales</taxon>
        <taxon>Streptosporangiaceae</taxon>
        <taxon>Sphaerisporangium</taxon>
    </lineage>
</organism>
<protein>
    <submittedName>
        <fullName evidence="3">SGNH/GDSL hydrolase family protein</fullName>
    </submittedName>
</protein>
<dbReference type="EMBL" id="QOIL01000018">
    <property type="protein sequence ID" value="RCG26911.1"/>
    <property type="molecule type" value="Genomic_DNA"/>
</dbReference>
<sequence>MVGKIALVLAAAVVCAPVTAVAAAADPVPPVMAALGDSISAGFNACGWYVSCTSRSWSAGDDAGVNSHYLRMLAIDPAVKGHNLNFAVPGSTSAGLAAQAEKAVAAKAAYVTILIGAQDACVSEESRMTPVSTYRAHIDRALAVLAPTGAKVFVASVPDIKRLWRLGKDNVVARSFWAIGHICPAMLARASSDAKKDRARRDRVRERVRDYNEAMAEACAAYGPGCRSDGGAVFEYPFTLDEVSKWDFFHPNADGQRALARATFKAGFPWDAGTLTREPLASGRQGR</sequence>
<dbReference type="InterPro" id="IPR036514">
    <property type="entry name" value="SGNH_hydro_sf"/>
</dbReference>